<gene>
    <name evidence="2" type="ORF">AS189_08535</name>
</gene>
<feature type="compositionally biased region" description="Polar residues" evidence="1">
    <location>
        <begin position="369"/>
        <end position="380"/>
    </location>
</feature>
<evidence type="ECO:0000256" key="1">
    <source>
        <dbReference type="SAM" id="MobiDB-lite"/>
    </source>
</evidence>
<sequence>MYVPDWQIGDGDIEHPYIGMVLSHVLLLETDSHHSEQDPEQEQSYGKFGQEVTVTGVAEPLDAQSVYAIGAFPTAIRGEGFVLYWDAPAFTEGPVTLNGIIDATDYGRTPEGFPEVTGVVTSMELATLLYANEDGGGMNWAPTPGHDQQFRPISNYPRCVPGAGEAGAGTGSSPHLVTTGVVLHLDISAMEPEPAADTTDATQADAAGGSIMTIRLFPDYADTVLWLHGPVTYADAKLSPALVADMEAWEGSYYASLDGNQAWKSRSGAAQFTATGSELAQRLAKELGDGFVVEFHSYEPGSSRQLFRSEQHSRNPAAAEAFRAMVAAEQELKARLEADQGGGVGWFAYGPLSGAVIDPNQHYPGHQLNPVQQENPETGL</sequence>
<reference evidence="2 3" key="2">
    <citation type="journal article" date="2016" name="J. Biotechnol.">
        <title>Complete genome sequence of Arthrobacter alpinus ERGS4:06, a yellow pigmented bacterium tolerant to cold and radiations isolated from Sikkim Himalaya.</title>
        <authorList>
            <person name="Kumar R."/>
            <person name="Singh D."/>
            <person name="Swarnkar M.K."/>
            <person name="Singh A.K."/>
            <person name="Kumar S."/>
        </authorList>
    </citation>
    <scope>NUCLEOTIDE SEQUENCE [LARGE SCALE GENOMIC DNA]</scope>
    <source>
        <strain evidence="2 3">ERGS4:06</strain>
    </source>
</reference>
<dbReference type="Proteomes" id="UP000059574">
    <property type="component" value="Chromosome"/>
</dbReference>
<proteinExistence type="predicted"/>
<organism evidence="2 3">
    <name type="scientific">Arthrobacter alpinus</name>
    <dbReference type="NCBI Taxonomy" id="656366"/>
    <lineage>
        <taxon>Bacteria</taxon>
        <taxon>Bacillati</taxon>
        <taxon>Actinomycetota</taxon>
        <taxon>Actinomycetes</taxon>
        <taxon>Micrococcales</taxon>
        <taxon>Micrococcaceae</taxon>
        <taxon>Arthrobacter</taxon>
    </lineage>
</organism>
<accession>A0A0S2LYV1</accession>
<protein>
    <submittedName>
        <fullName evidence="2">Uncharacterized protein</fullName>
    </submittedName>
</protein>
<dbReference type="AlphaFoldDB" id="A0A0S2LYV1"/>
<evidence type="ECO:0000313" key="3">
    <source>
        <dbReference type="Proteomes" id="UP000059574"/>
    </source>
</evidence>
<feature type="region of interest" description="Disordered" evidence="1">
    <location>
        <begin position="358"/>
        <end position="380"/>
    </location>
</feature>
<dbReference type="EMBL" id="CP013200">
    <property type="protein sequence ID" value="ALO66529.1"/>
    <property type="molecule type" value="Genomic_DNA"/>
</dbReference>
<name>A0A0S2LYV1_9MICC</name>
<reference evidence="3" key="1">
    <citation type="submission" date="2015-11" db="EMBL/GenBank/DDBJ databases">
        <authorList>
            <person name="Kumar R."/>
            <person name="Singh D."/>
            <person name="Swarnkar M.K."/>
            <person name="Singh A.K."/>
            <person name="Kumar S."/>
        </authorList>
    </citation>
    <scope>NUCLEOTIDE SEQUENCE [LARGE SCALE GENOMIC DNA]</scope>
    <source>
        <strain evidence="3">ERGS4:06</strain>
    </source>
</reference>
<evidence type="ECO:0000313" key="2">
    <source>
        <dbReference type="EMBL" id="ALO66529.1"/>
    </source>
</evidence>